<sequence>MSESTNQPSTDIQNQPVLRVNQLDSHQLDDEIHHLVKAQVNNVFQFFQPGVLSFIEPELNASLRFILWKFSVSHSSTTFGQRLLNLQYGSSVGGSVLTVRQRWLYAVLVIGCRWFQDRAYDLSRLTENVQAFDVVWVAIEWLERILKIASVINFLVFLRQGTFQTILERALGIKARFENPQAMRQVSFEFMTRELLWHGFAEFLFFLLPFVNFQRLKNNIRRRILIGQSPAAKGDAKRAQYLYEECAICGEWPTNPQEIGCQHIFCFYCIQANFKADRAYTCPLCGFPLDDRNNIKGVICDVR</sequence>
<dbReference type="InterPro" id="IPR017907">
    <property type="entry name" value="Znf_RING_CS"/>
</dbReference>
<dbReference type="STRING" id="307972.A0A2G8KSV2"/>
<name>A0A2G8KSV2_STIJA</name>
<dbReference type="InterPro" id="IPR013083">
    <property type="entry name" value="Znf_RING/FYVE/PHD"/>
</dbReference>
<dbReference type="PROSITE" id="PS00518">
    <property type="entry name" value="ZF_RING_1"/>
    <property type="match status" value="1"/>
</dbReference>
<comment type="caution">
    <text evidence="22">The sequence shown here is derived from an EMBL/GenBank/DDBJ whole genome shotgun (WGS) entry which is preliminary data.</text>
</comment>
<reference evidence="22 23" key="1">
    <citation type="journal article" date="2017" name="PLoS Biol.">
        <title>The sea cucumber genome provides insights into morphological evolution and visceral regeneration.</title>
        <authorList>
            <person name="Zhang X."/>
            <person name="Sun L."/>
            <person name="Yuan J."/>
            <person name="Sun Y."/>
            <person name="Gao Y."/>
            <person name="Zhang L."/>
            <person name="Li S."/>
            <person name="Dai H."/>
            <person name="Hamel J.F."/>
            <person name="Liu C."/>
            <person name="Yu Y."/>
            <person name="Liu S."/>
            <person name="Lin W."/>
            <person name="Guo K."/>
            <person name="Jin S."/>
            <person name="Xu P."/>
            <person name="Storey K.B."/>
            <person name="Huan P."/>
            <person name="Zhang T."/>
            <person name="Zhou Y."/>
            <person name="Zhang J."/>
            <person name="Lin C."/>
            <person name="Li X."/>
            <person name="Xing L."/>
            <person name="Huo D."/>
            <person name="Sun M."/>
            <person name="Wang L."/>
            <person name="Mercier A."/>
            <person name="Li F."/>
            <person name="Yang H."/>
            <person name="Xiang J."/>
        </authorList>
    </citation>
    <scope>NUCLEOTIDE SEQUENCE [LARGE SCALE GENOMIC DNA]</scope>
    <source>
        <strain evidence="22">Shaxun</strain>
        <tissue evidence="22">Muscle</tissue>
    </source>
</reference>
<evidence type="ECO:0000256" key="18">
    <source>
        <dbReference type="ARBA" id="ARBA00034543"/>
    </source>
</evidence>
<dbReference type="InterPro" id="IPR025654">
    <property type="entry name" value="PEX2/10"/>
</dbReference>
<evidence type="ECO:0000256" key="14">
    <source>
        <dbReference type="ARBA" id="ARBA00023140"/>
    </source>
</evidence>
<keyword evidence="6 20" id="KW-0812">Transmembrane</keyword>
<dbReference type="PANTHER" id="PTHR48178:SF1">
    <property type="entry name" value="PEROXISOME BIOGENESIS FACTOR 2"/>
    <property type="match status" value="1"/>
</dbReference>
<proteinExistence type="inferred from homology"/>
<dbReference type="SMART" id="SM00184">
    <property type="entry name" value="RING"/>
    <property type="match status" value="1"/>
</dbReference>
<evidence type="ECO:0000256" key="15">
    <source>
        <dbReference type="ARBA" id="ARBA00032511"/>
    </source>
</evidence>
<evidence type="ECO:0000256" key="3">
    <source>
        <dbReference type="ARBA" id="ARBA00008704"/>
    </source>
</evidence>
<protein>
    <recommendedName>
        <fullName evidence="18">Peroxisome biogenesis factor 2</fullName>
        <ecNumber evidence="17">2.3.2.36</ecNumber>
    </recommendedName>
    <alternativeName>
        <fullName evidence="15">Peroxin-2</fullName>
    </alternativeName>
</protein>
<dbReference type="PROSITE" id="PS50089">
    <property type="entry name" value="ZF_RING_2"/>
    <property type="match status" value="1"/>
</dbReference>
<dbReference type="GO" id="GO:0016558">
    <property type="term" value="P:protein import into peroxisome matrix"/>
    <property type="evidence" value="ECO:0007669"/>
    <property type="project" value="InterPro"/>
</dbReference>
<evidence type="ECO:0000256" key="12">
    <source>
        <dbReference type="ARBA" id="ARBA00022989"/>
    </source>
</evidence>
<dbReference type="GO" id="GO:0008270">
    <property type="term" value="F:zinc ion binding"/>
    <property type="evidence" value="ECO:0007669"/>
    <property type="project" value="UniProtKB-KW"/>
</dbReference>
<organism evidence="22 23">
    <name type="scientific">Stichopus japonicus</name>
    <name type="common">Sea cucumber</name>
    <dbReference type="NCBI Taxonomy" id="307972"/>
    <lineage>
        <taxon>Eukaryota</taxon>
        <taxon>Metazoa</taxon>
        <taxon>Echinodermata</taxon>
        <taxon>Eleutherozoa</taxon>
        <taxon>Echinozoa</taxon>
        <taxon>Holothuroidea</taxon>
        <taxon>Aspidochirotacea</taxon>
        <taxon>Aspidochirotida</taxon>
        <taxon>Stichopodidae</taxon>
        <taxon>Apostichopus</taxon>
    </lineage>
</organism>
<dbReference type="Proteomes" id="UP000230750">
    <property type="component" value="Unassembled WGS sequence"/>
</dbReference>
<evidence type="ECO:0000256" key="17">
    <source>
        <dbReference type="ARBA" id="ARBA00034523"/>
    </source>
</evidence>
<dbReference type="InterPro" id="IPR006845">
    <property type="entry name" value="Pex_N"/>
</dbReference>
<dbReference type="OrthoDB" id="1701437at2759"/>
<evidence type="ECO:0000256" key="2">
    <source>
        <dbReference type="ARBA" id="ARBA00004906"/>
    </source>
</evidence>
<comment type="subcellular location">
    <subcellularLocation>
        <location evidence="1">Peroxisome membrane</location>
        <topology evidence="1">Multi-pass membrane protein</topology>
    </subcellularLocation>
</comment>
<evidence type="ECO:0000259" key="21">
    <source>
        <dbReference type="PROSITE" id="PS50089"/>
    </source>
</evidence>
<evidence type="ECO:0000256" key="16">
    <source>
        <dbReference type="ARBA" id="ARBA00034438"/>
    </source>
</evidence>
<feature type="domain" description="RING-type" evidence="21">
    <location>
        <begin position="246"/>
        <end position="285"/>
    </location>
</feature>
<evidence type="ECO:0000256" key="20">
    <source>
        <dbReference type="SAM" id="Phobius"/>
    </source>
</evidence>
<keyword evidence="7" id="KW-0479">Metal-binding</keyword>
<feature type="transmembrane region" description="Helical" evidence="20">
    <location>
        <begin position="195"/>
        <end position="213"/>
    </location>
</feature>
<dbReference type="EMBL" id="MRZV01000391">
    <property type="protein sequence ID" value="PIK51081.1"/>
    <property type="molecule type" value="Genomic_DNA"/>
</dbReference>
<keyword evidence="14" id="KW-0576">Peroxisome</keyword>
<dbReference type="GO" id="GO:0061630">
    <property type="term" value="F:ubiquitin protein ligase activity"/>
    <property type="evidence" value="ECO:0007669"/>
    <property type="project" value="UniProtKB-EC"/>
</dbReference>
<dbReference type="Gene3D" id="3.30.40.10">
    <property type="entry name" value="Zinc/RING finger domain, C3HC4 (zinc finger)"/>
    <property type="match status" value="1"/>
</dbReference>
<dbReference type="PANTHER" id="PTHR48178">
    <property type="entry name" value="PEROXISOME BIOGENESIS FACTOR 2"/>
    <property type="match status" value="1"/>
</dbReference>
<evidence type="ECO:0000256" key="11">
    <source>
        <dbReference type="ARBA" id="ARBA00022927"/>
    </source>
</evidence>
<dbReference type="SUPFAM" id="SSF57850">
    <property type="entry name" value="RING/U-box"/>
    <property type="match status" value="1"/>
</dbReference>
<evidence type="ECO:0000256" key="8">
    <source>
        <dbReference type="ARBA" id="ARBA00022771"/>
    </source>
</evidence>
<dbReference type="EC" id="2.3.2.36" evidence="17"/>
<keyword evidence="11" id="KW-0653">Protein transport</keyword>
<dbReference type="InterPro" id="IPR045859">
    <property type="entry name" value="RING-HC_PEX2"/>
</dbReference>
<evidence type="ECO:0000256" key="1">
    <source>
        <dbReference type="ARBA" id="ARBA00004585"/>
    </source>
</evidence>
<evidence type="ECO:0000256" key="6">
    <source>
        <dbReference type="ARBA" id="ARBA00022692"/>
    </source>
</evidence>
<evidence type="ECO:0000256" key="19">
    <source>
        <dbReference type="PROSITE-ProRule" id="PRU00175"/>
    </source>
</evidence>
<comment type="catalytic activity">
    <reaction evidence="16">
        <text>[E2 ubiquitin-conjugating enzyme]-S-ubiquitinyl-L-cysteine + [acceptor protein]-L-cysteine = [E2 ubiquitin-conjugating enzyme]-L-cysteine + [acceptor protein]-S-ubiquitinyl-L-cysteine.</text>
        <dbReference type="EC" id="2.3.2.36"/>
    </reaction>
</comment>
<keyword evidence="12 20" id="KW-1133">Transmembrane helix</keyword>
<dbReference type="CDD" id="cd16526">
    <property type="entry name" value="RING-HC_PEX2"/>
    <property type="match status" value="1"/>
</dbReference>
<keyword evidence="13 20" id="KW-0472">Membrane</keyword>
<evidence type="ECO:0000313" key="22">
    <source>
        <dbReference type="EMBL" id="PIK51081.1"/>
    </source>
</evidence>
<dbReference type="Pfam" id="PF04757">
    <property type="entry name" value="Pex2_Pex12"/>
    <property type="match status" value="1"/>
</dbReference>
<dbReference type="Pfam" id="PF00097">
    <property type="entry name" value="zf-C3HC4"/>
    <property type="match status" value="1"/>
</dbReference>
<dbReference type="InterPro" id="IPR001841">
    <property type="entry name" value="Znf_RING"/>
</dbReference>
<keyword evidence="4" id="KW-0813">Transport</keyword>
<comment type="pathway">
    <text evidence="2">Protein modification; protein ubiquitination.</text>
</comment>
<keyword evidence="10" id="KW-0862">Zinc</keyword>
<evidence type="ECO:0000256" key="4">
    <source>
        <dbReference type="ARBA" id="ARBA00022448"/>
    </source>
</evidence>
<gene>
    <name evidence="22" type="ORF">BSL78_12030</name>
</gene>
<dbReference type="AlphaFoldDB" id="A0A2G8KSV2"/>
<keyword evidence="9" id="KW-0833">Ubl conjugation pathway</keyword>
<evidence type="ECO:0000256" key="7">
    <source>
        <dbReference type="ARBA" id="ARBA00022723"/>
    </source>
</evidence>
<keyword evidence="5" id="KW-0808">Transferase</keyword>
<keyword evidence="23" id="KW-1185">Reference proteome</keyword>
<evidence type="ECO:0000256" key="9">
    <source>
        <dbReference type="ARBA" id="ARBA00022786"/>
    </source>
</evidence>
<evidence type="ECO:0000313" key="23">
    <source>
        <dbReference type="Proteomes" id="UP000230750"/>
    </source>
</evidence>
<dbReference type="GO" id="GO:0005778">
    <property type="term" value="C:peroxisomal membrane"/>
    <property type="evidence" value="ECO:0007669"/>
    <property type="project" value="UniProtKB-SubCell"/>
</dbReference>
<comment type="similarity">
    <text evidence="3">Belongs to the pex2/pex10/pex12 family.</text>
</comment>
<evidence type="ECO:0000256" key="13">
    <source>
        <dbReference type="ARBA" id="ARBA00023136"/>
    </source>
</evidence>
<evidence type="ECO:0000256" key="10">
    <source>
        <dbReference type="ARBA" id="ARBA00022833"/>
    </source>
</evidence>
<dbReference type="InterPro" id="IPR018957">
    <property type="entry name" value="Znf_C3HC4_RING-type"/>
</dbReference>
<accession>A0A2G8KSV2</accession>
<evidence type="ECO:0000256" key="5">
    <source>
        <dbReference type="ARBA" id="ARBA00022679"/>
    </source>
</evidence>
<keyword evidence="8 19" id="KW-0863">Zinc-finger</keyword>